<keyword evidence="7" id="KW-0479">Metal-binding</keyword>
<dbReference type="GO" id="GO:0005164">
    <property type="term" value="F:tumor necrosis factor receptor binding"/>
    <property type="evidence" value="ECO:0007669"/>
    <property type="project" value="UniProtKB-UniRule"/>
</dbReference>
<keyword evidence="10" id="KW-0675">Receptor</keyword>
<evidence type="ECO:0000256" key="6">
    <source>
        <dbReference type="ARBA" id="ARBA00055962"/>
    </source>
</evidence>
<dbReference type="GO" id="GO:0008270">
    <property type="term" value="F:zinc ion binding"/>
    <property type="evidence" value="ECO:0007669"/>
    <property type="project" value="UniProtKB-UniRule"/>
</dbReference>
<evidence type="ECO:0000256" key="2">
    <source>
        <dbReference type="ARBA" id="ARBA00022553"/>
    </source>
</evidence>
<keyword evidence="4" id="KW-0832">Ubl conjugation</keyword>
<evidence type="ECO:0000313" key="10">
    <source>
        <dbReference type="EMBL" id="KAF7483362.1"/>
    </source>
</evidence>
<dbReference type="Gene3D" id="1.20.5.110">
    <property type="match status" value="1"/>
</dbReference>
<evidence type="ECO:0000256" key="4">
    <source>
        <dbReference type="ARBA" id="ARBA00022843"/>
    </source>
</evidence>
<dbReference type="EMBL" id="CABDUW010000030">
    <property type="protein sequence ID" value="VTJ53533.1"/>
    <property type="molecule type" value="Genomic_DNA"/>
</dbReference>
<dbReference type="PIRSF" id="PIRSF015614">
    <property type="entry name" value="TRAF"/>
    <property type="match status" value="1"/>
</dbReference>
<dbReference type="Pfam" id="PF16673">
    <property type="entry name" value="TRAF_BIRC3_bd"/>
    <property type="match status" value="1"/>
</dbReference>
<protein>
    <recommendedName>
        <fullName evidence="7">TNF receptor-associated factor</fullName>
    </recommendedName>
</protein>
<evidence type="ECO:0000256" key="5">
    <source>
        <dbReference type="ARBA" id="ARBA00023054"/>
    </source>
</evidence>
<dbReference type="InterPro" id="IPR049342">
    <property type="entry name" value="TRAF1-6_MATH_dom"/>
</dbReference>
<dbReference type="GO" id="GO:0009898">
    <property type="term" value="C:cytoplasmic side of plasma membrane"/>
    <property type="evidence" value="ECO:0007669"/>
    <property type="project" value="UniProtKB-ARBA"/>
</dbReference>
<dbReference type="PANTHER" id="PTHR10131">
    <property type="entry name" value="TNF RECEPTOR ASSOCIATED FACTOR"/>
    <property type="match status" value="1"/>
</dbReference>
<organism evidence="11 12">
    <name type="scientific">Marmota monax</name>
    <name type="common">Woodchuck</name>
    <dbReference type="NCBI Taxonomy" id="9995"/>
    <lineage>
        <taxon>Eukaryota</taxon>
        <taxon>Metazoa</taxon>
        <taxon>Chordata</taxon>
        <taxon>Craniata</taxon>
        <taxon>Vertebrata</taxon>
        <taxon>Euteleostomi</taxon>
        <taxon>Mammalia</taxon>
        <taxon>Eutheria</taxon>
        <taxon>Euarchontoglires</taxon>
        <taxon>Glires</taxon>
        <taxon>Rodentia</taxon>
        <taxon>Sciuromorpha</taxon>
        <taxon>Sciuridae</taxon>
        <taxon>Xerinae</taxon>
        <taxon>Marmotini</taxon>
        <taxon>Marmota</taxon>
    </lineage>
</organism>
<dbReference type="GO" id="GO:0007165">
    <property type="term" value="P:signal transduction"/>
    <property type="evidence" value="ECO:0007669"/>
    <property type="project" value="InterPro"/>
</dbReference>
<evidence type="ECO:0000256" key="3">
    <source>
        <dbReference type="ARBA" id="ARBA00022703"/>
    </source>
</evidence>
<reference evidence="11 12" key="1">
    <citation type="submission" date="2019-04" db="EMBL/GenBank/DDBJ databases">
        <authorList>
            <person name="Alioto T."/>
            <person name="Alioto T."/>
        </authorList>
    </citation>
    <scope>NUCLEOTIDE SEQUENCE [LARGE SCALE GENOMIC DNA]</scope>
</reference>
<dbReference type="EMBL" id="WJEC01000371">
    <property type="protein sequence ID" value="KAF7483362.1"/>
    <property type="molecule type" value="Genomic_DNA"/>
</dbReference>
<dbReference type="FunFam" id="2.60.210.10:FF:000001">
    <property type="entry name" value="TNF receptor-associated factor"/>
    <property type="match status" value="1"/>
</dbReference>
<feature type="domain" description="MATH" evidence="9">
    <location>
        <begin position="265"/>
        <end position="411"/>
    </location>
</feature>
<feature type="coiled-coil region" evidence="8">
    <location>
        <begin position="186"/>
        <end position="262"/>
    </location>
</feature>
<dbReference type="PROSITE" id="PS50144">
    <property type="entry name" value="MATH"/>
    <property type="match status" value="1"/>
</dbReference>
<evidence type="ECO:0000256" key="1">
    <source>
        <dbReference type="ARBA" id="ARBA00022499"/>
    </source>
</evidence>
<keyword evidence="7" id="KW-0862">Zinc</keyword>
<keyword evidence="1" id="KW-1017">Isopeptide bond</keyword>
<dbReference type="GO" id="GO:0043122">
    <property type="term" value="P:regulation of canonical NF-kappaB signal transduction"/>
    <property type="evidence" value="ECO:0007669"/>
    <property type="project" value="TreeGrafter"/>
</dbReference>
<dbReference type="GO" id="GO:0035631">
    <property type="term" value="C:CD40 receptor complex"/>
    <property type="evidence" value="ECO:0007669"/>
    <property type="project" value="UniProtKB-ARBA"/>
</dbReference>
<proteinExistence type="inferred from homology"/>
<evidence type="ECO:0000313" key="11">
    <source>
        <dbReference type="EMBL" id="VTJ53533.1"/>
    </source>
</evidence>
<name>A0A5E4A8D9_MARMO</name>
<dbReference type="Gene3D" id="2.60.210.10">
    <property type="entry name" value="Apoptosis, Tumor Necrosis Factor Receptor Associated Protein 2, Chain A"/>
    <property type="match status" value="1"/>
</dbReference>
<comment type="function">
    <text evidence="6">Adapter molecule that regulates the activation of NF-kappa-B and JNK. Plays a role in the regulation of cell survival and apoptosis. The heterotrimer formed by TRAF1 and TRAF2 is part of a E3 ubiquitin-protein ligase complex that promotes ubiquitination of target proteins, such as MAP3K14. The TRAF1/TRAF2 complex recruits the antiapoptotic E3 protein-ubiquitin ligases BIRC2 and BIRC3 to TNFRSF1B/TNFR2.</text>
</comment>
<dbReference type="CDD" id="cd03779">
    <property type="entry name" value="MATH_TRAF1"/>
    <property type="match status" value="1"/>
</dbReference>
<comment type="subcellular location">
    <subcellularLocation>
        <location evidence="7">Cytoplasm</location>
    </subcellularLocation>
</comment>
<dbReference type="Pfam" id="PF21355">
    <property type="entry name" value="TRAF-mep_MATH"/>
    <property type="match status" value="1"/>
</dbReference>
<accession>A0A5E4A8D9</accession>
<reference evidence="10" key="2">
    <citation type="submission" date="2020-08" db="EMBL/GenBank/DDBJ databases">
        <authorList>
            <person name="Shumante A."/>
            <person name="Zimin A.V."/>
            <person name="Puiu D."/>
            <person name="Salzberg S.L."/>
        </authorList>
    </citation>
    <scope>NUCLEOTIDE SEQUENCE</scope>
    <source>
        <strain evidence="10">WC2-LM</strain>
        <tissue evidence="10">Liver</tissue>
    </source>
</reference>
<dbReference type="PANTHER" id="PTHR10131:SF96">
    <property type="entry name" value="TNF RECEPTOR-ASSOCIATED FACTOR 1"/>
    <property type="match status" value="1"/>
</dbReference>
<dbReference type="EMBL" id="WJEC01000371">
    <property type="protein sequence ID" value="KAF7483363.1"/>
    <property type="molecule type" value="Genomic_DNA"/>
</dbReference>
<dbReference type="FunFam" id="1.20.5.110:FF:000053">
    <property type="entry name" value="TNF receptor-associated factor"/>
    <property type="match status" value="1"/>
</dbReference>
<dbReference type="EMBL" id="WJEC01000371">
    <property type="protein sequence ID" value="KAF7483364.1"/>
    <property type="molecule type" value="Genomic_DNA"/>
</dbReference>
<dbReference type="InterPro" id="IPR008974">
    <property type="entry name" value="TRAF-like"/>
</dbReference>
<sequence length="415" mass="45928">MASNSASSPHQAPDENEFPFGCPRTVCQDPPEPRALCCTACLSENLRNSPDGICPKCRGDNLQSESPRSLLTQEKVHPEVAKAGVGCPFAAIGCSFKGSPQAVQEHEASSYASHLSLLLGFMKHCKAQLGPGLGSGPMALEQNLSDLQLQAAVEVAGDLEVDCYRAPCSESQEELALQHFLKEKLLAELEEKLRVFENIVAVLNKEVEASHLALAASLHQSQLDREHILSLEQRVVELQQTLAQKDQALGKLEQSLRLMEEASYDGTFLWKVTNVARRCHESACGRTISLFSPAFYTAKYGYKLCLRLYLNGDGTGKRTHLSLFIVIMRGEYDALLSWPFRNKVTFMLLDQNNREHAIDAFRPDLSSASFQRPQSETNVASGCPLFFPLNRLHSPKHAYVKDDTMFLKCIVETSA</sequence>
<keyword evidence="3" id="KW-0053">Apoptosis</keyword>
<evidence type="ECO:0000259" key="9">
    <source>
        <dbReference type="PROSITE" id="PS50144"/>
    </source>
</evidence>
<gene>
    <name evidence="10" type="ORF">GHT09_005102</name>
    <name evidence="11" type="ORF">MONAX_5E025435</name>
</gene>
<dbReference type="InterPro" id="IPR012227">
    <property type="entry name" value="TNF_rcpt-assoc_TRAF_met"/>
</dbReference>
<dbReference type="Proteomes" id="UP000335636">
    <property type="component" value="Unassembled WGS sequence"/>
</dbReference>
<keyword evidence="2" id="KW-0597">Phosphoprotein</keyword>
<dbReference type="AlphaFoldDB" id="A0A5E4A8D9"/>
<keyword evidence="7" id="KW-0963">Cytoplasm</keyword>
<dbReference type="EMBL" id="WJEC01000371">
    <property type="protein sequence ID" value="KAF7483366.1"/>
    <property type="molecule type" value="Genomic_DNA"/>
</dbReference>
<dbReference type="EMBL" id="WJEC01000371">
    <property type="protein sequence ID" value="KAF7483367.1"/>
    <property type="molecule type" value="Genomic_DNA"/>
</dbReference>
<dbReference type="GO" id="GO:0006915">
    <property type="term" value="P:apoptotic process"/>
    <property type="evidence" value="ECO:0007669"/>
    <property type="project" value="UniProtKB-KW"/>
</dbReference>
<keyword evidence="12" id="KW-1185">Reference proteome</keyword>
<dbReference type="Proteomes" id="UP000662637">
    <property type="component" value="Unassembled WGS sequence"/>
</dbReference>
<dbReference type="GO" id="GO:0042981">
    <property type="term" value="P:regulation of apoptotic process"/>
    <property type="evidence" value="ECO:0007669"/>
    <property type="project" value="InterPro"/>
</dbReference>
<dbReference type="EMBL" id="WJEC01000371">
    <property type="protein sequence ID" value="KAF7483365.1"/>
    <property type="molecule type" value="Genomic_DNA"/>
</dbReference>
<dbReference type="InterPro" id="IPR032070">
    <property type="entry name" value="TRAF_BIRC3-bd"/>
</dbReference>
<evidence type="ECO:0000256" key="8">
    <source>
        <dbReference type="SAM" id="Coils"/>
    </source>
</evidence>
<comment type="similarity">
    <text evidence="7">Belongs to the TNF receptor-associated factor family.</text>
</comment>
<dbReference type="SUPFAM" id="SSF49599">
    <property type="entry name" value="TRAF domain-like"/>
    <property type="match status" value="1"/>
</dbReference>
<dbReference type="GO" id="GO:0005737">
    <property type="term" value="C:cytoplasm"/>
    <property type="evidence" value="ECO:0007669"/>
    <property type="project" value="UniProtKB-SubCell"/>
</dbReference>
<keyword evidence="5 8" id="KW-0175">Coiled coil</keyword>
<evidence type="ECO:0000313" key="12">
    <source>
        <dbReference type="Proteomes" id="UP000335636"/>
    </source>
</evidence>
<dbReference type="SMART" id="SM00061">
    <property type="entry name" value="MATH"/>
    <property type="match status" value="1"/>
</dbReference>
<dbReference type="InterPro" id="IPR037306">
    <property type="entry name" value="TRAF1_MATH"/>
</dbReference>
<dbReference type="InterPro" id="IPR002083">
    <property type="entry name" value="MATH/TRAF_dom"/>
</dbReference>
<evidence type="ECO:0000256" key="7">
    <source>
        <dbReference type="PIRNR" id="PIRNR015614"/>
    </source>
</evidence>